<dbReference type="EMBL" id="GBRH01232563">
    <property type="protein sequence ID" value="JAD65332.1"/>
    <property type="molecule type" value="Transcribed_RNA"/>
</dbReference>
<sequence>MRPRPDRRGRRIDAGKDAAQDVLLPLLDPTADCGGFRSGISYRDPNPNREAMGEAKRRLLFGFCLLDRRASSNPLASLASPSPPPVR</sequence>
<reference evidence="1" key="2">
    <citation type="journal article" date="2015" name="Data Brief">
        <title>Shoot transcriptome of the giant reed, Arundo donax.</title>
        <authorList>
            <person name="Barrero R.A."/>
            <person name="Guerrero F.D."/>
            <person name="Moolhuijzen P."/>
            <person name="Goolsby J.A."/>
            <person name="Tidwell J."/>
            <person name="Bellgard S.E."/>
            <person name="Bellgard M.I."/>
        </authorList>
    </citation>
    <scope>NUCLEOTIDE SEQUENCE</scope>
    <source>
        <tissue evidence="1">Shoot tissue taken approximately 20 cm above the soil surface</tissue>
    </source>
</reference>
<proteinExistence type="predicted"/>
<evidence type="ECO:0000313" key="1">
    <source>
        <dbReference type="EMBL" id="JAD65332.1"/>
    </source>
</evidence>
<protein>
    <submittedName>
        <fullName evidence="1">Uncharacterized protein</fullName>
    </submittedName>
</protein>
<reference evidence="1" key="1">
    <citation type="submission" date="2014-09" db="EMBL/GenBank/DDBJ databases">
        <authorList>
            <person name="Magalhaes I.L.F."/>
            <person name="Oliveira U."/>
            <person name="Santos F.R."/>
            <person name="Vidigal T.H.D.A."/>
            <person name="Brescovit A.D."/>
            <person name="Santos A.J."/>
        </authorList>
    </citation>
    <scope>NUCLEOTIDE SEQUENCE</scope>
    <source>
        <tissue evidence="1">Shoot tissue taken approximately 20 cm above the soil surface</tissue>
    </source>
</reference>
<organism evidence="1">
    <name type="scientific">Arundo donax</name>
    <name type="common">Giant reed</name>
    <name type="synonym">Donax arundinaceus</name>
    <dbReference type="NCBI Taxonomy" id="35708"/>
    <lineage>
        <taxon>Eukaryota</taxon>
        <taxon>Viridiplantae</taxon>
        <taxon>Streptophyta</taxon>
        <taxon>Embryophyta</taxon>
        <taxon>Tracheophyta</taxon>
        <taxon>Spermatophyta</taxon>
        <taxon>Magnoliopsida</taxon>
        <taxon>Liliopsida</taxon>
        <taxon>Poales</taxon>
        <taxon>Poaceae</taxon>
        <taxon>PACMAD clade</taxon>
        <taxon>Arundinoideae</taxon>
        <taxon>Arundineae</taxon>
        <taxon>Arundo</taxon>
    </lineage>
</organism>
<dbReference type="AlphaFoldDB" id="A0A0A9C1C0"/>
<name>A0A0A9C1C0_ARUDO</name>
<accession>A0A0A9C1C0</accession>